<gene>
    <name evidence="3" type="primary">nagK</name>
    <name evidence="3" type="ORF">A6302_04461</name>
</gene>
<dbReference type="EMBL" id="MCRJ01000235">
    <property type="protein sequence ID" value="ODN66177.1"/>
    <property type="molecule type" value="Genomic_DNA"/>
</dbReference>
<dbReference type="Pfam" id="PF01557">
    <property type="entry name" value="FAA_hydrolase"/>
    <property type="match status" value="1"/>
</dbReference>
<dbReference type="PATRIC" id="fig|1439726.3.peg.4754"/>
<reference evidence="3 4" key="1">
    <citation type="submission" date="2016-07" db="EMBL/GenBank/DDBJ databases">
        <title>Draft Genome Sequence of Methylobrevis pamukkalensis PK2.</title>
        <authorList>
            <person name="Vasilenko O.V."/>
            <person name="Doronina N.V."/>
            <person name="Shmareva M.N."/>
            <person name="Tarlachkov S.V."/>
            <person name="Mustakhimov I."/>
            <person name="Trotsenko Y.A."/>
        </authorList>
    </citation>
    <scope>NUCLEOTIDE SEQUENCE [LARGE SCALE GENOMIC DNA]</scope>
    <source>
        <strain evidence="3 4">PK2</strain>
    </source>
</reference>
<dbReference type="AlphaFoldDB" id="A0A1E3GQ82"/>
<dbReference type="RefSeq" id="WP_069308500.1">
    <property type="nucleotide sequence ID" value="NZ_MCRJ01000235.1"/>
</dbReference>
<proteinExistence type="predicted"/>
<dbReference type="EC" id="3.7.1.20" evidence="3"/>
<dbReference type="GO" id="GO:0046872">
    <property type="term" value="F:metal ion binding"/>
    <property type="evidence" value="ECO:0007669"/>
    <property type="project" value="UniProtKB-KW"/>
</dbReference>
<keyword evidence="3" id="KW-0378">Hydrolase</keyword>
<evidence type="ECO:0000259" key="2">
    <source>
        <dbReference type="Pfam" id="PF01557"/>
    </source>
</evidence>
<dbReference type="Gene3D" id="3.90.850.10">
    <property type="entry name" value="Fumarylacetoacetase-like, C-terminal domain"/>
    <property type="match status" value="1"/>
</dbReference>
<keyword evidence="3" id="KW-0670">Pyruvate</keyword>
<dbReference type="PANTHER" id="PTHR11820:SF90">
    <property type="entry name" value="FLUTATHIONE S-TRANSFERASE"/>
    <property type="match status" value="1"/>
</dbReference>
<dbReference type="OrthoDB" id="5197601at2"/>
<feature type="domain" description="Fumarylacetoacetase-like C-terminal" evidence="2">
    <location>
        <begin position="27"/>
        <end position="228"/>
    </location>
</feature>
<dbReference type="InterPro" id="IPR036663">
    <property type="entry name" value="Fumarylacetoacetase_C_sf"/>
</dbReference>
<keyword evidence="4" id="KW-1185">Reference proteome</keyword>
<dbReference type="PANTHER" id="PTHR11820">
    <property type="entry name" value="ACYLPYRUVASE"/>
    <property type="match status" value="1"/>
</dbReference>
<accession>A0A1E3GQ82</accession>
<evidence type="ECO:0000313" key="3">
    <source>
        <dbReference type="EMBL" id="ODN66177.1"/>
    </source>
</evidence>
<protein>
    <submittedName>
        <fullName evidence="3">Fumarylpyruvate hydrolase</fullName>
        <ecNumber evidence="3">3.7.1.20</ecNumber>
    </submittedName>
</protein>
<sequence length="228" mass="24237">MSDFVIAPEAIPAVPVAGGGRYPVRRIYCVGRNYAEHAREMGSDPDREPPFFFMKPAGAIVTGGADTPYPPACRSLHFELELVAAIGTGGAEIEPEQALDHVWGYGVGLDLTRRDLQSEAKRTARPWCMAKGFDASAPIGDLIPVPPAGHPTSGTIELSVNGSVRQNSDLSLMIWSVAETIVHLSRLVRLEPGDLLFTGTPAGVGPVERGDRLVGRVDGIGTLVTTIV</sequence>
<dbReference type="Proteomes" id="UP000094622">
    <property type="component" value="Unassembled WGS sequence"/>
</dbReference>
<keyword evidence="1" id="KW-0479">Metal-binding</keyword>
<dbReference type="InterPro" id="IPR011234">
    <property type="entry name" value="Fumarylacetoacetase-like_C"/>
</dbReference>
<dbReference type="SUPFAM" id="SSF56529">
    <property type="entry name" value="FAH"/>
    <property type="match status" value="1"/>
</dbReference>
<name>A0A1E3GQ82_9HYPH</name>
<evidence type="ECO:0000256" key="1">
    <source>
        <dbReference type="ARBA" id="ARBA00022723"/>
    </source>
</evidence>
<comment type="caution">
    <text evidence="3">The sequence shown here is derived from an EMBL/GenBank/DDBJ whole genome shotgun (WGS) entry which is preliminary data.</text>
</comment>
<dbReference type="GO" id="GO:0018773">
    <property type="term" value="F:acetylpyruvate hydrolase activity"/>
    <property type="evidence" value="ECO:0007669"/>
    <property type="project" value="TreeGrafter"/>
</dbReference>
<dbReference type="GO" id="GO:0034545">
    <property type="term" value="F:fumarylpyruvate hydrolase activity"/>
    <property type="evidence" value="ECO:0007669"/>
    <property type="project" value="UniProtKB-EC"/>
</dbReference>
<evidence type="ECO:0000313" key="4">
    <source>
        <dbReference type="Proteomes" id="UP000094622"/>
    </source>
</evidence>
<organism evidence="3 4">
    <name type="scientific">Methylobrevis pamukkalensis</name>
    <dbReference type="NCBI Taxonomy" id="1439726"/>
    <lineage>
        <taxon>Bacteria</taxon>
        <taxon>Pseudomonadati</taxon>
        <taxon>Pseudomonadota</taxon>
        <taxon>Alphaproteobacteria</taxon>
        <taxon>Hyphomicrobiales</taxon>
        <taxon>Pleomorphomonadaceae</taxon>
        <taxon>Methylobrevis</taxon>
    </lineage>
</organism>